<keyword evidence="5" id="KW-1133">Transmembrane helix</keyword>
<evidence type="ECO:0000256" key="7">
    <source>
        <dbReference type="ARBA" id="ARBA00023136"/>
    </source>
</evidence>
<gene>
    <name evidence="9" type="ORF">A3H78_04330</name>
</gene>
<dbReference type="InterPro" id="IPR050465">
    <property type="entry name" value="UPF0194_transport"/>
</dbReference>
<dbReference type="EMBL" id="MGAV01000007">
    <property type="protein sequence ID" value="OGK55305.1"/>
    <property type="molecule type" value="Genomic_DNA"/>
</dbReference>
<comment type="similarity">
    <text evidence="3">Belongs to the membrane fusion protein (MFP) (TC 8.A.1) family.</text>
</comment>
<keyword evidence="6" id="KW-0175">Coiled coil</keyword>
<evidence type="ECO:0000259" key="8">
    <source>
        <dbReference type="Pfam" id="PF25940"/>
    </source>
</evidence>
<evidence type="ECO:0000313" key="10">
    <source>
        <dbReference type="Proteomes" id="UP000177418"/>
    </source>
</evidence>
<comment type="subcellular location">
    <subcellularLocation>
        <location evidence="1">Cell envelope</location>
    </subcellularLocation>
    <subcellularLocation>
        <location evidence="2">Membrane</location>
    </subcellularLocation>
</comment>
<evidence type="ECO:0000256" key="6">
    <source>
        <dbReference type="ARBA" id="ARBA00023054"/>
    </source>
</evidence>
<accession>A0A1F7JI78</accession>
<keyword evidence="4" id="KW-0812">Transmembrane</keyword>
<reference evidence="9 10" key="1">
    <citation type="journal article" date="2016" name="Nat. Commun.">
        <title>Thousands of microbial genomes shed light on interconnected biogeochemical processes in an aquifer system.</title>
        <authorList>
            <person name="Anantharaman K."/>
            <person name="Brown C.T."/>
            <person name="Hug L.A."/>
            <person name="Sharon I."/>
            <person name="Castelle C.J."/>
            <person name="Probst A.J."/>
            <person name="Thomas B.C."/>
            <person name="Singh A."/>
            <person name="Wilkins M.J."/>
            <person name="Karaoz U."/>
            <person name="Brodie E.L."/>
            <person name="Williams K.H."/>
            <person name="Hubbard S.S."/>
            <person name="Banfield J.F."/>
        </authorList>
    </citation>
    <scope>NUCLEOTIDE SEQUENCE [LARGE SCALE GENOMIC DNA]</scope>
</reference>
<evidence type="ECO:0000256" key="1">
    <source>
        <dbReference type="ARBA" id="ARBA00004196"/>
    </source>
</evidence>
<dbReference type="PANTHER" id="PTHR32347">
    <property type="entry name" value="EFFLUX SYSTEM COMPONENT YKNX-RELATED"/>
    <property type="match status" value="1"/>
</dbReference>
<dbReference type="AlphaFoldDB" id="A0A1F7JI78"/>
<evidence type="ECO:0000256" key="5">
    <source>
        <dbReference type="ARBA" id="ARBA00022989"/>
    </source>
</evidence>
<evidence type="ECO:0000256" key="4">
    <source>
        <dbReference type="ARBA" id="ARBA00022692"/>
    </source>
</evidence>
<keyword evidence="7" id="KW-0472">Membrane</keyword>
<evidence type="ECO:0000256" key="3">
    <source>
        <dbReference type="ARBA" id="ARBA00009477"/>
    </source>
</evidence>
<dbReference type="Gene3D" id="2.40.50.100">
    <property type="match status" value="1"/>
</dbReference>
<dbReference type="GO" id="GO:0016020">
    <property type="term" value="C:membrane"/>
    <property type="evidence" value="ECO:0007669"/>
    <property type="project" value="InterPro"/>
</dbReference>
<dbReference type="GO" id="GO:0030313">
    <property type="term" value="C:cell envelope"/>
    <property type="evidence" value="ECO:0007669"/>
    <property type="project" value="UniProtKB-SubCell"/>
</dbReference>
<name>A0A1F7JI78_9BACT</name>
<dbReference type="SUPFAM" id="SSF111369">
    <property type="entry name" value="HlyD-like secretion proteins"/>
    <property type="match status" value="1"/>
</dbReference>
<comment type="caution">
    <text evidence="9">The sequence shown here is derived from an EMBL/GenBank/DDBJ whole genome shotgun (WGS) entry which is preliminary data.</text>
</comment>
<dbReference type="Proteomes" id="UP000177418">
    <property type="component" value="Unassembled WGS sequence"/>
</dbReference>
<dbReference type="GO" id="GO:0022857">
    <property type="term" value="F:transmembrane transporter activity"/>
    <property type="evidence" value="ECO:0007669"/>
    <property type="project" value="InterPro"/>
</dbReference>
<dbReference type="InterPro" id="IPR006143">
    <property type="entry name" value="RND_pump_MFP"/>
</dbReference>
<dbReference type="Pfam" id="PF25940">
    <property type="entry name" value="LcnD_C"/>
    <property type="match status" value="1"/>
</dbReference>
<proteinExistence type="inferred from homology"/>
<feature type="domain" description="LcnD-like C-terminal" evidence="8">
    <location>
        <begin position="196"/>
        <end position="280"/>
    </location>
</feature>
<dbReference type="NCBIfam" id="TIGR01730">
    <property type="entry name" value="RND_mfp"/>
    <property type="match status" value="1"/>
</dbReference>
<sequence length="337" mass="37701">MILRLLKQKKLVIGAILILIIGGSTVYFQSNKNGTKNLLSAKVKRSDIEKTLTLSGNINVEEKTTLRFQTSGRLTYVGVKEGDFVKKNQLVAMLDQRTVKKSLEKDLNDYLKTRWDFEQDKDDNKYSVITDSVKRILEKSQFDLNNAVLDVELQSLAVEYSKLFSPIEGIVTSVATPYAGVNITPTQAEIVIMNPKTIYLSAQADQDEIITIKEGMTGKLILDSYPNEEVQGTINKIAFTPSQGETGTVYEVKISIPFDNSGSKFRLGMSGDITFVTEKKSNVLHIPVKFVFEENNKSYVNILKDKKKIKQPVKTGLETDEDFEITSGLADGDTIYD</sequence>
<protein>
    <recommendedName>
        <fullName evidence="8">LcnD-like C-terminal domain-containing protein</fullName>
    </recommendedName>
</protein>
<dbReference type="InterPro" id="IPR058795">
    <property type="entry name" value="LcnD_C"/>
</dbReference>
<dbReference type="Gene3D" id="2.40.30.170">
    <property type="match status" value="1"/>
</dbReference>
<dbReference type="Gene3D" id="2.40.420.20">
    <property type="match status" value="1"/>
</dbReference>
<evidence type="ECO:0000256" key="2">
    <source>
        <dbReference type="ARBA" id="ARBA00004370"/>
    </source>
</evidence>
<evidence type="ECO:0000313" key="9">
    <source>
        <dbReference type="EMBL" id="OGK55305.1"/>
    </source>
</evidence>
<organism evidence="9 10">
    <name type="scientific">Candidatus Roizmanbacteria bacterium RIFCSPLOWO2_02_FULL_36_11</name>
    <dbReference type="NCBI Taxonomy" id="1802071"/>
    <lineage>
        <taxon>Bacteria</taxon>
        <taxon>Candidatus Roizmaniibacteriota</taxon>
    </lineage>
</organism>